<evidence type="ECO:0000256" key="1">
    <source>
        <dbReference type="SAM" id="SignalP"/>
    </source>
</evidence>
<protein>
    <recommendedName>
        <fullName evidence="4">Outer membrane lipoprotein carrier protein LolA</fullName>
    </recommendedName>
</protein>
<sequence>MMKFRFLWILMVLAFAKALPVQAQQIKKEQESRIESQEFPAETEKWVKALSENCKKLKFYKEVDGDKTSYELKCKCEGRKRSIEFSEKGALEDVEILTRNKKVAKAVLKRIQKSLDSITSKNRIEKIQEQYFLNSTSPAQLKLRINNSDLNGYELIVAFKEKRKIYRKELQFDRYGKLISSRDIKRLEYDFLLF</sequence>
<dbReference type="AlphaFoldDB" id="A0A1W6MKZ2"/>
<dbReference type="STRING" id="331648.BST97_09760"/>
<dbReference type="Proteomes" id="UP000193431">
    <property type="component" value="Chromosome"/>
</dbReference>
<feature type="signal peptide" evidence="1">
    <location>
        <begin position="1"/>
        <end position="23"/>
    </location>
</feature>
<accession>A0A1W6MKZ2</accession>
<keyword evidence="1" id="KW-0732">Signal</keyword>
<organism evidence="2 3">
    <name type="scientific">Nonlabens spongiae</name>
    <dbReference type="NCBI Taxonomy" id="331648"/>
    <lineage>
        <taxon>Bacteria</taxon>
        <taxon>Pseudomonadati</taxon>
        <taxon>Bacteroidota</taxon>
        <taxon>Flavobacteriia</taxon>
        <taxon>Flavobacteriales</taxon>
        <taxon>Flavobacteriaceae</taxon>
        <taxon>Nonlabens</taxon>
    </lineage>
</organism>
<evidence type="ECO:0000313" key="2">
    <source>
        <dbReference type="EMBL" id="ARN78253.1"/>
    </source>
</evidence>
<gene>
    <name evidence="2" type="ORF">BST97_09760</name>
</gene>
<keyword evidence="3" id="KW-1185">Reference proteome</keyword>
<dbReference type="EMBL" id="CP019344">
    <property type="protein sequence ID" value="ARN78253.1"/>
    <property type="molecule type" value="Genomic_DNA"/>
</dbReference>
<reference evidence="2 3" key="1">
    <citation type="submission" date="2016-11" db="EMBL/GenBank/DDBJ databases">
        <title>Trade-off between light-utilization and light-protection in marine flavobacteria.</title>
        <authorList>
            <person name="Kumagai Y."/>
        </authorList>
    </citation>
    <scope>NUCLEOTIDE SEQUENCE [LARGE SCALE GENOMIC DNA]</scope>
    <source>
        <strain evidence="2 3">JCM 13191</strain>
    </source>
</reference>
<evidence type="ECO:0000313" key="3">
    <source>
        <dbReference type="Proteomes" id="UP000193431"/>
    </source>
</evidence>
<proteinExistence type="predicted"/>
<evidence type="ECO:0008006" key="4">
    <source>
        <dbReference type="Google" id="ProtNLM"/>
    </source>
</evidence>
<feature type="chain" id="PRO_5012890678" description="Outer membrane lipoprotein carrier protein LolA" evidence="1">
    <location>
        <begin position="24"/>
        <end position="194"/>
    </location>
</feature>
<dbReference type="SUPFAM" id="SSF160574">
    <property type="entry name" value="BT0923-like"/>
    <property type="match status" value="1"/>
</dbReference>
<name>A0A1W6MKZ2_9FLAO</name>